<name>V4CGS9_LOTGI</name>
<dbReference type="RefSeq" id="XP_009047944.1">
    <property type="nucleotide sequence ID" value="XM_009049696.1"/>
</dbReference>
<accession>V4CGS9</accession>
<feature type="transmembrane region" description="Helical" evidence="1">
    <location>
        <begin position="18"/>
        <end position="44"/>
    </location>
</feature>
<keyword evidence="1" id="KW-1133">Transmembrane helix</keyword>
<keyword evidence="1" id="KW-0812">Transmembrane</keyword>
<keyword evidence="3" id="KW-1185">Reference proteome</keyword>
<evidence type="ECO:0000256" key="1">
    <source>
        <dbReference type="SAM" id="Phobius"/>
    </source>
</evidence>
<dbReference type="Proteomes" id="UP000030746">
    <property type="component" value="Unassembled WGS sequence"/>
</dbReference>
<dbReference type="CTD" id="20237381"/>
<dbReference type="EMBL" id="KB200521">
    <property type="protein sequence ID" value="ESP01310.1"/>
    <property type="molecule type" value="Genomic_DNA"/>
</dbReference>
<dbReference type="HOGENOM" id="CLU_1867408_0_0_1"/>
<dbReference type="GeneID" id="20237381"/>
<dbReference type="OrthoDB" id="6157525at2759"/>
<proteinExistence type="predicted"/>
<reference evidence="2 3" key="1">
    <citation type="journal article" date="2013" name="Nature">
        <title>Insights into bilaterian evolution from three spiralian genomes.</title>
        <authorList>
            <person name="Simakov O."/>
            <person name="Marletaz F."/>
            <person name="Cho S.J."/>
            <person name="Edsinger-Gonzales E."/>
            <person name="Havlak P."/>
            <person name="Hellsten U."/>
            <person name="Kuo D.H."/>
            <person name="Larsson T."/>
            <person name="Lv J."/>
            <person name="Arendt D."/>
            <person name="Savage R."/>
            <person name="Osoegawa K."/>
            <person name="de Jong P."/>
            <person name="Grimwood J."/>
            <person name="Chapman J.A."/>
            <person name="Shapiro H."/>
            <person name="Aerts A."/>
            <person name="Otillar R.P."/>
            <person name="Terry A.Y."/>
            <person name="Boore J.L."/>
            <person name="Grigoriev I.V."/>
            <person name="Lindberg D.R."/>
            <person name="Seaver E.C."/>
            <person name="Weisblat D.A."/>
            <person name="Putnam N.H."/>
            <person name="Rokhsar D.S."/>
        </authorList>
    </citation>
    <scope>NUCLEOTIDE SEQUENCE [LARGE SCALE GENOMIC DNA]</scope>
</reference>
<dbReference type="AlphaFoldDB" id="V4CGS9"/>
<dbReference type="KEGG" id="lgi:LOTGIDRAFT_157488"/>
<evidence type="ECO:0000313" key="2">
    <source>
        <dbReference type="EMBL" id="ESP01310.1"/>
    </source>
</evidence>
<protein>
    <submittedName>
        <fullName evidence="2">Uncharacterized protein</fullName>
    </submittedName>
</protein>
<organism evidence="2 3">
    <name type="scientific">Lottia gigantea</name>
    <name type="common">Giant owl limpet</name>
    <dbReference type="NCBI Taxonomy" id="225164"/>
    <lineage>
        <taxon>Eukaryota</taxon>
        <taxon>Metazoa</taxon>
        <taxon>Spiralia</taxon>
        <taxon>Lophotrochozoa</taxon>
        <taxon>Mollusca</taxon>
        <taxon>Gastropoda</taxon>
        <taxon>Patellogastropoda</taxon>
        <taxon>Lottioidea</taxon>
        <taxon>Lottiidae</taxon>
        <taxon>Lottia</taxon>
    </lineage>
</organism>
<sequence>MLTGNSHMLMSDMLIGELLIICASVLGGLLILICTLCCICVCTVKRRSRKSSKASSVGMGSSLDTSVVKLPRVFMDGNRPYDIPMHDKRRWSYVSEPMMDDYVHAETLPLPRPDGTKRGFYNAYQDVLYFFTLFKQP</sequence>
<evidence type="ECO:0000313" key="3">
    <source>
        <dbReference type="Proteomes" id="UP000030746"/>
    </source>
</evidence>
<gene>
    <name evidence="2" type="ORF">LOTGIDRAFT_157488</name>
</gene>
<keyword evidence="1" id="KW-0472">Membrane</keyword>